<proteinExistence type="inferred from homology"/>
<dbReference type="Pfam" id="PF00134">
    <property type="entry name" value="Cyclin_N"/>
    <property type="match status" value="1"/>
</dbReference>
<keyword evidence="3 5" id="KW-0195">Cyclin</keyword>
<feature type="region of interest" description="Disordered" evidence="6">
    <location>
        <begin position="1"/>
        <end position="37"/>
    </location>
</feature>
<dbReference type="GO" id="GO:0044772">
    <property type="term" value="P:mitotic cell cycle phase transition"/>
    <property type="evidence" value="ECO:0007669"/>
    <property type="project" value="InterPro"/>
</dbReference>
<evidence type="ECO:0000256" key="6">
    <source>
        <dbReference type="SAM" id="MobiDB-lite"/>
    </source>
</evidence>
<dbReference type="SMART" id="SM01332">
    <property type="entry name" value="Cyclin_C"/>
    <property type="match status" value="1"/>
</dbReference>
<dbReference type="PANTHER" id="PTHR10177">
    <property type="entry name" value="CYCLINS"/>
    <property type="match status" value="1"/>
</dbReference>
<dbReference type="GO" id="GO:0016538">
    <property type="term" value="F:cyclin-dependent protein serine/threonine kinase regulator activity"/>
    <property type="evidence" value="ECO:0007669"/>
    <property type="project" value="InterPro"/>
</dbReference>
<dbReference type="InterPro" id="IPR046965">
    <property type="entry name" value="Cyclin_A/B-like"/>
</dbReference>
<dbReference type="PROSITE" id="PS00292">
    <property type="entry name" value="CYCLINS"/>
    <property type="match status" value="1"/>
</dbReference>
<feature type="compositionally biased region" description="Low complexity" evidence="6">
    <location>
        <begin position="84"/>
        <end position="95"/>
    </location>
</feature>
<evidence type="ECO:0000256" key="4">
    <source>
        <dbReference type="ARBA" id="ARBA00023306"/>
    </source>
</evidence>
<evidence type="ECO:0000259" key="7">
    <source>
        <dbReference type="SMART" id="SM00385"/>
    </source>
</evidence>
<dbReference type="AlphaFoldDB" id="A0AAV5RKG1"/>
<dbReference type="SMART" id="SM00385">
    <property type="entry name" value="CYCLIN"/>
    <property type="match status" value="2"/>
</dbReference>
<dbReference type="GO" id="GO:0051301">
    <property type="term" value="P:cell division"/>
    <property type="evidence" value="ECO:0007669"/>
    <property type="project" value="UniProtKB-KW"/>
</dbReference>
<feature type="domain" description="Cyclin C-terminal" evidence="8">
    <location>
        <begin position="351"/>
        <end position="466"/>
    </location>
</feature>
<comment type="similarity">
    <text evidence="1">Belongs to the cyclin family. Cyclin AB subfamily.</text>
</comment>
<reference evidence="9 10" key="1">
    <citation type="journal article" date="2023" name="Elife">
        <title>Identification of key yeast species and microbe-microbe interactions impacting larval growth of Drosophila in the wild.</title>
        <authorList>
            <person name="Mure A."/>
            <person name="Sugiura Y."/>
            <person name="Maeda R."/>
            <person name="Honda K."/>
            <person name="Sakurai N."/>
            <person name="Takahashi Y."/>
            <person name="Watada M."/>
            <person name="Katoh T."/>
            <person name="Gotoh A."/>
            <person name="Gotoh Y."/>
            <person name="Taniguchi I."/>
            <person name="Nakamura K."/>
            <person name="Hayashi T."/>
            <person name="Katayama T."/>
            <person name="Uemura T."/>
            <person name="Hattori Y."/>
        </authorList>
    </citation>
    <scope>NUCLEOTIDE SEQUENCE [LARGE SCALE GENOMIC DNA]</scope>
    <source>
        <strain evidence="9 10">SB-73</strain>
    </source>
</reference>
<feature type="domain" description="Cyclin-like" evidence="7">
    <location>
        <begin position="258"/>
        <end position="342"/>
    </location>
</feature>
<feature type="domain" description="Cyclin-like" evidence="7">
    <location>
        <begin position="355"/>
        <end position="436"/>
    </location>
</feature>
<organism evidence="9 10">
    <name type="scientific">Starmerella bacillaris</name>
    <name type="common">Yeast</name>
    <name type="synonym">Candida zemplinina</name>
    <dbReference type="NCBI Taxonomy" id="1247836"/>
    <lineage>
        <taxon>Eukaryota</taxon>
        <taxon>Fungi</taxon>
        <taxon>Dikarya</taxon>
        <taxon>Ascomycota</taxon>
        <taxon>Saccharomycotina</taxon>
        <taxon>Dipodascomycetes</taxon>
        <taxon>Dipodascales</taxon>
        <taxon>Trichomonascaceae</taxon>
        <taxon>Starmerella</taxon>
    </lineage>
</organism>
<keyword evidence="4" id="KW-0131">Cell cycle</keyword>
<evidence type="ECO:0000313" key="9">
    <source>
        <dbReference type="EMBL" id="GMM51636.1"/>
    </source>
</evidence>
<protein>
    <submittedName>
        <fullName evidence="9">B-type cyclin</fullName>
    </submittedName>
</protein>
<dbReference type="InterPro" id="IPR004367">
    <property type="entry name" value="Cyclin_C-dom"/>
</dbReference>
<accession>A0AAV5RKG1</accession>
<keyword evidence="10" id="KW-1185">Reference proteome</keyword>
<gene>
    <name evidence="9" type="ORF">DASB73_025990</name>
</gene>
<evidence type="ECO:0000259" key="8">
    <source>
        <dbReference type="SMART" id="SM01332"/>
    </source>
</evidence>
<feature type="region of interest" description="Disordered" evidence="6">
    <location>
        <begin position="55"/>
        <end position="121"/>
    </location>
</feature>
<dbReference type="InterPro" id="IPR048258">
    <property type="entry name" value="Cyclins_cyclin-box"/>
</dbReference>
<dbReference type="InterPro" id="IPR039361">
    <property type="entry name" value="Cyclin"/>
</dbReference>
<dbReference type="SUPFAM" id="SSF47954">
    <property type="entry name" value="Cyclin-like"/>
    <property type="match status" value="2"/>
</dbReference>
<dbReference type="FunFam" id="1.10.472.10:FF:000005">
    <property type="entry name" value="G2/mitotic-specific cyclin B"/>
    <property type="match status" value="1"/>
</dbReference>
<evidence type="ECO:0000313" key="10">
    <source>
        <dbReference type="Proteomes" id="UP001362899"/>
    </source>
</evidence>
<feature type="compositionally biased region" description="Polar residues" evidence="6">
    <location>
        <begin position="101"/>
        <end position="117"/>
    </location>
</feature>
<evidence type="ECO:0000256" key="2">
    <source>
        <dbReference type="ARBA" id="ARBA00022618"/>
    </source>
</evidence>
<sequence>MESNSRRIRHGSDENAVQHAKQLPDTASALPPLQEVRPLSRRALQPLAQNVVAEGQGLLAKHTKNDQAVDSADSRPQGSRESRASQGSQASDAQAGLEQTIPKTTLENELTTVSPGSDATIDDVELEQYPEFDDAQLMTHDHSHTATFSDDENDLGDEAQLKLTILEQGPSRCNPGALFPVDTMESRMTLLKCSQMIASMPGVLDSEDEDMWDSSMVLEYSEDIFRHLRVMELRLLPNKSYISFQKELTWSLRGVLIDWLVSSHFSLNLLPETLFLCVNYIDRFLSVKEISLSRFQLVGAVALFLAAKFEEINYLSVQDVTHMVENNYPVEEILRAERYMIDMLDFNLGYPGPMSFLRRVSKADDYNLECRSLAKYLLEITIMDERFVGAPASWSAAVSHYMARCMLRQGEWTPKHVYFSNYTEEQLAPGVLAIREDINDPISHHKAIYEKYSERKFRRASLFVQNWVQFARVHPEYDFVPVPTGPFV</sequence>
<dbReference type="Proteomes" id="UP001362899">
    <property type="component" value="Unassembled WGS sequence"/>
</dbReference>
<evidence type="ECO:0000256" key="3">
    <source>
        <dbReference type="ARBA" id="ARBA00023127"/>
    </source>
</evidence>
<dbReference type="Pfam" id="PF02984">
    <property type="entry name" value="Cyclin_C"/>
    <property type="match status" value="1"/>
</dbReference>
<name>A0AAV5RKG1_STABA</name>
<evidence type="ECO:0000256" key="5">
    <source>
        <dbReference type="RuleBase" id="RU000383"/>
    </source>
</evidence>
<dbReference type="CDD" id="cd20512">
    <property type="entry name" value="CYCLIN_CLBs_yeast_rpt2"/>
    <property type="match status" value="1"/>
</dbReference>
<dbReference type="InterPro" id="IPR006671">
    <property type="entry name" value="Cyclin_N"/>
</dbReference>
<dbReference type="Gene3D" id="1.10.472.10">
    <property type="entry name" value="Cyclin-like"/>
    <property type="match status" value="2"/>
</dbReference>
<evidence type="ECO:0000256" key="1">
    <source>
        <dbReference type="ARBA" id="ARBA00006955"/>
    </source>
</evidence>
<comment type="caution">
    <text evidence="9">The sequence shown here is derived from an EMBL/GenBank/DDBJ whole genome shotgun (WGS) entry which is preliminary data.</text>
</comment>
<dbReference type="EMBL" id="BTGC01000008">
    <property type="protein sequence ID" value="GMM51636.1"/>
    <property type="molecule type" value="Genomic_DNA"/>
</dbReference>
<dbReference type="InterPro" id="IPR013763">
    <property type="entry name" value="Cyclin-like_dom"/>
</dbReference>
<dbReference type="InterPro" id="IPR036915">
    <property type="entry name" value="Cyclin-like_sf"/>
</dbReference>
<dbReference type="PIRSF" id="PIRSF001771">
    <property type="entry name" value="Cyclin_A_B_D_E"/>
    <property type="match status" value="1"/>
</dbReference>
<keyword evidence="2" id="KW-0132">Cell division</keyword>